<proteinExistence type="predicted"/>
<name>Q0U6F2_PHANO</name>
<organism evidence="2 3">
    <name type="scientific">Phaeosphaeria nodorum (strain SN15 / ATCC MYA-4574 / FGSC 10173)</name>
    <name type="common">Glume blotch fungus</name>
    <name type="synonym">Parastagonospora nodorum</name>
    <dbReference type="NCBI Taxonomy" id="321614"/>
    <lineage>
        <taxon>Eukaryota</taxon>
        <taxon>Fungi</taxon>
        <taxon>Dikarya</taxon>
        <taxon>Ascomycota</taxon>
        <taxon>Pezizomycotina</taxon>
        <taxon>Dothideomycetes</taxon>
        <taxon>Pleosporomycetidae</taxon>
        <taxon>Pleosporales</taxon>
        <taxon>Pleosporineae</taxon>
        <taxon>Phaeosphaeriaceae</taxon>
        <taxon>Parastagonospora</taxon>
    </lineage>
</organism>
<evidence type="ECO:0000256" key="1">
    <source>
        <dbReference type="SAM" id="MobiDB-lite"/>
    </source>
</evidence>
<feature type="compositionally biased region" description="Basic and acidic residues" evidence="1">
    <location>
        <begin position="60"/>
        <end position="71"/>
    </location>
</feature>
<dbReference type="InParanoid" id="Q0U6F2"/>
<dbReference type="GeneID" id="5979794"/>
<dbReference type="AlphaFoldDB" id="Q0U6F2"/>
<protein>
    <submittedName>
        <fullName evidence="2">Uncharacterized protein</fullName>
    </submittedName>
</protein>
<accession>Q0U6F2</accession>
<feature type="region of interest" description="Disordered" evidence="1">
    <location>
        <begin position="1"/>
        <end position="71"/>
    </location>
</feature>
<dbReference type="Proteomes" id="UP000001055">
    <property type="component" value="Unassembled WGS sequence"/>
</dbReference>
<feature type="compositionally biased region" description="Polar residues" evidence="1">
    <location>
        <begin position="1"/>
        <end position="11"/>
    </location>
</feature>
<dbReference type="HOGENOM" id="CLU_2740880_0_0_1"/>
<gene>
    <name evidence="2" type="ORF">SNOG_12662</name>
</gene>
<sequence>MGIGNSKTSWNRGAAANTPIGPAPSTSGSTAPSKSIHNHLRRYRVMDEATGAGGQCSVPVRKDAATPREAF</sequence>
<dbReference type="KEGG" id="pno:SNOG_12662"/>
<evidence type="ECO:0000313" key="3">
    <source>
        <dbReference type="Proteomes" id="UP000001055"/>
    </source>
</evidence>
<reference evidence="3" key="1">
    <citation type="journal article" date="2007" name="Plant Cell">
        <title>Dothideomycete-plant interactions illuminated by genome sequencing and EST analysis of the wheat pathogen Stagonospora nodorum.</title>
        <authorList>
            <person name="Hane J.K."/>
            <person name="Lowe R.G."/>
            <person name="Solomon P.S."/>
            <person name="Tan K.C."/>
            <person name="Schoch C.L."/>
            <person name="Spatafora J.W."/>
            <person name="Crous P.W."/>
            <person name="Kodira C."/>
            <person name="Birren B.W."/>
            <person name="Galagan J.E."/>
            <person name="Torriani S.F."/>
            <person name="McDonald B.A."/>
            <person name="Oliver R.P."/>
        </authorList>
    </citation>
    <scope>NUCLEOTIDE SEQUENCE [LARGE SCALE GENOMIC DNA]</scope>
    <source>
        <strain evidence="3">SN15 / ATCC MYA-4574 / FGSC 10173</strain>
    </source>
</reference>
<evidence type="ECO:0000313" key="2">
    <source>
        <dbReference type="EMBL" id="EAT79960.1"/>
    </source>
</evidence>
<feature type="compositionally biased region" description="Low complexity" evidence="1">
    <location>
        <begin position="23"/>
        <end position="33"/>
    </location>
</feature>
<dbReference type="EMBL" id="CH445347">
    <property type="protein sequence ID" value="EAT79960.1"/>
    <property type="molecule type" value="Genomic_DNA"/>
</dbReference>
<dbReference type="RefSeq" id="XP_001802883.1">
    <property type="nucleotide sequence ID" value="XM_001802831.1"/>
</dbReference>